<dbReference type="PANTHER" id="PTHR33202">
    <property type="entry name" value="ZINC UPTAKE REGULATION PROTEIN"/>
    <property type="match status" value="1"/>
</dbReference>
<comment type="similarity">
    <text evidence="2">Belongs to the Fur family.</text>
</comment>
<evidence type="ECO:0000256" key="2">
    <source>
        <dbReference type="ARBA" id="ARBA00007957"/>
    </source>
</evidence>
<reference evidence="9 10" key="1">
    <citation type="submission" date="2023-07" db="EMBL/GenBank/DDBJ databases">
        <title>Genomic Encyclopedia of Type Strains, Phase IV (KMG-IV): sequencing the most valuable type-strain genomes for metagenomic binning, comparative biology and taxonomic classification.</title>
        <authorList>
            <person name="Goeker M."/>
        </authorList>
    </citation>
    <scope>NUCLEOTIDE SEQUENCE [LARGE SCALE GENOMIC DNA]</scope>
    <source>
        <strain evidence="9 10">DSM 12751</strain>
    </source>
</reference>
<dbReference type="RefSeq" id="WP_307397592.1">
    <property type="nucleotide sequence ID" value="NZ_BAAADK010000047.1"/>
</dbReference>
<dbReference type="Gene3D" id="3.30.1490.190">
    <property type="match status" value="1"/>
</dbReference>
<dbReference type="Pfam" id="PF01475">
    <property type="entry name" value="FUR"/>
    <property type="match status" value="1"/>
</dbReference>
<dbReference type="InterPro" id="IPR002481">
    <property type="entry name" value="FUR"/>
</dbReference>
<dbReference type="EMBL" id="JAUSTY010000024">
    <property type="protein sequence ID" value="MDQ0168105.1"/>
    <property type="molecule type" value="Genomic_DNA"/>
</dbReference>
<keyword evidence="8" id="KW-0804">Transcription</keyword>
<gene>
    <name evidence="9" type="ORF">J2S11_004057</name>
</gene>
<evidence type="ECO:0000256" key="4">
    <source>
        <dbReference type="ARBA" id="ARBA00022491"/>
    </source>
</evidence>
<dbReference type="CDD" id="cd07153">
    <property type="entry name" value="Fur_like"/>
    <property type="match status" value="1"/>
</dbReference>
<name>A0ABT9W5I9_9BACI</name>
<proteinExistence type="inferred from homology"/>
<evidence type="ECO:0000313" key="9">
    <source>
        <dbReference type="EMBL" id="MDQ0168105.1"/>
    </source>
</evidence>
<evidence type="ECO:0000256" key="8">
    <source>
        <dbReference type="ARBA" id="ARBA00023163"/>
    </source>
</evidence>
<keyword evidence="5" id="KW-0862">Zinc</keyword>
<keyword evidence="10" id="KW-1185">Reference proteome</keyword>
<organism evidence="9 10">
    <name type="scientific">Caldalkalibacillus horti</name>
    <dbReference type="NCBI Taxonomy" id="77523"/>
    <lineage>
        <taxon>Bacteria</taxon>
        <taxon>Bacillati</taxon>
        <taxon>Bacillota</taxon>
        <taxon>Bacilli</taxon>
        <taxon>Bacillales</taxon>
        <taxon>Bacillaceae</taxon>
        <taxon>Caldalkalibacillus</taxon>
    </lineage>
</organism>
<dbReference type="InterPro" id="IPR036390">
    <property type="entry name" value="WH_DNA-bd_sf"/>
</dbReference>
<evidence type="ECO:0000256" key="6">
    <source>
        <dbReference type="ARBA" id="ARBA00023015"/>
    </source>
</evidence>
<sequence length="139" mass="16225">MNVEQALSTLKKNGYKYTGKREEMVRVFAREKRYVSAKDMLEFMKFDYPNISFDTIYRNLSLFSDLEIIESTELNGERIYRLACETEQHHHHLICTLCGRTKKLDMCPMNAVIGEPTGFTITGHKFEIYGYCETCEVQA</sequence>
<protein>
    <submittedName>
        <fullName evidence="9">Fur family zinc uptake transcriptional regulator</fullName>
    </submittedName>
</protein>
<dbReference type="InterPro" id="IPR036388">
    <property type="entry name" value="WH-like_DNA-bd_sf"/>
</dbReference>
<comment type="caution">
    <text evidence="9">The sequence shown here is derived from an EMBL/GenBank/DDBJ whole genome shotgun (WGS) entry which is preliminary data.</text>
</comment>
<keyword evidence="7" id="KW-0238">DNA-binding</keyword>
<evidence type="ECO:0000313" key="10">
    <source>
        <dbReference type="Proteomes" id="UP001235840"/>
    </source>
</evidence>
<evidence type="ECO:0000256" key="5">
    <source>
        <dbReference type="ARBA" id="ARBA00022833"/>
    </source>
</evidence>
<dbReference type="PANTHER" id="PTHR33202:SF1">
    <property type="entry name" value="FERRIC UPTAKE REGULATION PROTEIN"/>
    <property type="match status" value="1"/>
</dbReference>
<evidence type="ECO:0000256" key="3">
    <source>
        <dbReference type="ARBA" id="ARBA00022490"/>
    </source>
</evidence>
<evidence type="ECO:0000256" key="1">
    <source>
        <dbReference type="ARBA" id="ARBA00004496"/>
    </source>
</evidence>
<dbReference type="Gene3D" id="1.10.10.10">
    <property type="entry name" value="Winged helix-like DNA-binding domain superfamily/Winged helix DNA-binding domain"/>
    <property type="match status" value="1"/>
</dbReference>
<dbReference type="Proteomes" id="UP001235840">
    <property type="component" value="Unassembled WGS sequence"/>
</dbReference>
<keyword evidence="4" id="KW-0678">Repressor</keyword>
<keyword evidence="3" id="KW-0963">Cytoplasm</keyword>
<dbReference type="SUPFAM" id="SSF46785">
    <property type="entry name" value="Winged helix' DNA-binding domain"/>
    <property type="match status" value="1"/>
</dbReference>
<accession>A0ABT9W5I9</accession>
<dbReference type="InterPro" id="IPR043135">
    <property type="entry name" value="Fur_C"/>
</dbReference>
<keyword evidence="6" id="KW-0805">Transcription regulation</keyword>
<evidence type="ECO:0000256" key="7">
    <source>
        <dbReference type="ARBA" id="ARBA00023125"/>
    </source>
</evidence>
<comment type="subcellular location">
    <subcellularLocation>
        <location evidence="1">Cytoplasm</location>
    </subcellularLocation>
</comment>